<dbReference type="AlphaFoldDB" id="A0AA87ZUU9"/>
<protein>
    <submittedName>
        <fullName evidence="1">Uncharacterized protein</fullName>
    </submittedName>
</protein>
<evidence type="ECO:0000313" key="1">
    <source>
        <dbReference type="EMBL" id="GMN40297.1"/>
    </source>
</evidence>
<sequence length="82" mass="9059">MSSFSLHITDVVAQLSVPADKPPDHDRSDDTFEGVTRWRMIWCSGRASNVKMGSARCKETKRKVIPGDPLACVDHQGAFSNL</sequence>
<comment type="caution">
    <text evidence="1">The sequence shown here is derived from an EMBL/GenBank/DDBJ whole genome shotgun (WGS) entry which is preliminary data.</text>
</comment>
<name>A0AA87ZUU9_FICCA</name>
<evidence type="ECO:0000313" key="2">
    <source>
        <dbReference type="Proteomes" id="UP001187192"/>
    </source>
</evidence>
<gene>
    <name evidence="1" type="ORF">TIFTF001_009529</name>
</gene>
<organism evidence="1 2">
    <name type="scientific">Ficus carica</name>
    <name type="common">Common fig</name>
    <dbReference type="NCBI Taxonomy" id="3494"/>
    <lineage>
        <taxon>Eukaryota</taxon>
        <taxon>Viridiplantae</taxon>
        <taxon>Streptophyta</taxon>
        <taxon>Embryophyta</taxon>
        <taxon>Tracheophyta</taxon>
        <taxon>Spermatophyta</taxon>
        <taxon>Magnoliopsida</taxon>
        <taxon>eudicotyledons</taxon>
        <taxon>Gunneridae</taxon>
        <taxon>Pentapetalae</taxon>
        <taxon>rosids</taxon>
        <taxon>fabids</taxon>
        <taxon>Rosales</taxon>
        <taxon>Moraceae</taxon>
        <taxon>Ficeae</taxon>
        <taxon>Ficus</taxon>
    </lineage>
</organism>
<proteinExistence type="predicted"/>
<keyword evidence="2" id="KW-1185">Reference proteome</keyword>
<dbReference type="EMBL" id="BTGU01000011">
    <property type="protein sequence ID" value="GMN40297.1"/>
    <property type="molecule type" value="Genomic_DNA"/>
</dbReference>
<reference evidence="1" key="1">
    <citation type="submission" date="2023-07" db="EMBL/GenBank/DDBJ databases">
        <title>draft genome sequence of fig (Ficus carica).</title>
        <authorList>
            <person name="Takahashi T."/>
            <person name="Nishimura K."/>
        </authorList>
    </citation>
    <scope>NUCLEOTIDE SEQUENCE</scope>
</reference>
<accession>A0AA87ZUU9</accession>
<dbReference type="Proteomes" id="UP001187192">
    <property type="component" value="Unassembled WGS sequence"/>
</dbReference>